<evidence type="ECO:0000313" key="2">
    <source>
        <dbReference type="EMBL" id="KXZ55675.1"/>
    </source>
</evidence>
<dbReference type="EMBL" id="LSYV01000003">
    <property type="protein sequence ID" value="KXZ55675.1"/>
    <property type="molecule type" value="Genomic_DNA"/>
</dbReference>
<accession>A0A150H0S4</accession>
<proteinExistence type="predicted"/>
<dbReference type="Proteomes" id="UP000075714">
    <property type="component" value="Unassembled WGS sequence"/>
</dbReference>
<sequence length="481" mass="47236">MIAAAASTDIGDVQEPVKITFTATPEAPAGELPLESGTAGAADASRAVNDTIEPQPVAALESAEEPGVARDLAIAEPSANVDAANVTDGSLDLDMEEAAGPKLEAADMAAVASEAPGSDAAHFAGAQAVLAEPEDTSFDLVGGAAALEVQAAEASTPIEREAFAAGTENNTEAQGTGVELVAPIEAGSSGASMDLGISLVEEASGDALGVSGADAAAAKAPVDGPVAESAAAAAAAFAAQPEYSSDEELASAASTAAVAAVLAESAVEDIYEEIPSPASVSEAAHSAEVAGDACVAAQSAAALEAAFNAGFSTEAAEAAEAVEVTAMASELESETADEAAEAEPEAHGSQQYVGMGPAVAASDALDVEPGMAPAGVWKAVTVENEQADDTDFAIVEEIVSSSGTDAPEPAKKVAAAIAEQDGTDADSADEIEEEAGLIADDVDLELTYAESGTQERWGTEAVTGFAGALEVDAALAAAGCR</sequence>
<feature type="region of interest" description="Disordered" evidence="1">
    <location>
        <begin position="328"/>
        <end position="351"/>
    </location>
</feature>
<dbReference type="AlphaFoldDB" id="A0A150H0S4"/>
<evidence type="ECO:0000256" key="1">
    <source>
        <dbReference type="SAM" id="MobiDB-lite"/>
    </source>
</evidence>
<evidence type="ECO:0000313" key="3">
    <source>
        <dbReference type="Proteomes" id="UP000075714"/>
    </source>
</evidence>
<organism evidence="2 3">
    <name type="scientific">Gonium pectorale</name>
    <name type="common">Green alga</name>
    <dbReference type="NCBI Taxonomy" id="33097"/>
    <lineage>
        <taxon>Eukaryota</taxon>
        <taxon>Viridiplantae</taxon>
        <taxon>Chlorophyta</taxon>
        <taxon>core chlorophytes</taxon>
        <taxon>Chlorophyceae</taxon>
        <taxon>CS clade</taxon>
        <taxon>Chlamydomonadales</taxon>
        <taxon>Volvocaceae</taxon>
        <taxon>Gonium</taxon>
    </lineage>
</organism>
<keyword evidence="3" id="KW-1185">Reference proteome</keyword>
<reference evidence="3" key="1">
    <citation type="journal article" date="2016" name="Nat. Commun.">
        <title>The Gonium pectorale genome demonstrates co-option of cell cycle regulation during the evolution of multicellularity.</title>
        <authorList>
            <person name="Hanschen E.R."/>
            <person name="Marriage T.N."/>
            <person name="Ferris P.J."/>
            <person name="Hamaji T."/>
            <person name="Toyoda A."/>
            <person name="Fujiyama A."/>
            <person name="Neme R."/>
            <person name="Noguchi H."/>
            <person name="Minakuchi Y."/>
            <person name="Suzuki M."/>
            <person name="Kawai-Toyooka H."/>
            <person name="Smith D.R."/>
            <person name="Sparks H."/>
            <person name="Anderson J."/>
            <person name="Bakaric R."/>
            <person name="Luria V."/>
            <person name="Karger A."/>
            <person name="Kirschner M.W."/>
            <person name="Durand P.M."/>
            <person name="Michod R.E."/>
            <person name="Nozaki H."/>
            <person name="Olson B.J."/>
        </authorList>
    </citation>
    <scope>NUCLEOTIDE SEQUENCE [LARGE SCALE GENOMIC DNA]</scope>
    <source>
        <strain evidence="3">NIES-2863</strain>
    </source>
</reference>
<feature type="region of interest" description="Disordered" evidence="1">
    <location>
        <begin position="22"/>
        <end position="47"/>
    </location>
</feature>
<name>A0A150H0S4_GONPE</name>
<protein>
    <submittedName>
        <fullName evidence="2">Uncharacterized protein</fullName>
    </submittedName>
</protein>
<gene>
    <name evidence="2" type="ORF">GPECTOR_2g1225</name>
</gene>
<comment type="caution">
    <text evidence="2">The sequence shown here is derived from an EMBL/GenBank/DDBJ whole genome shotgun (WGS) entry which is preliminary data.</text>
</comment>
<feature type="compositionally biased region" description="Acidic residues" evidence="1">
    <location>
        <begin position="331"/>
        <end position="343"/>
    </location>
</feature>